<sequence>MKEREEEHAWISLTFFFTLQQYTNVFLEAWEGPSKHINYSRIDHKTRKDYPRSNSHQMKLNKTFDMQVFSYESLGSQRNSNRHPYMQTQNWNINQESIAC</sequence>
<organism evidence="1 2">
    <name type="scientific">Anisodus acutangulus</name>
    <dbReference type="NCBI Taxonomy" id="402998"/>
    <lineage>
        <taxon>Eukaryota</taxon>
        <taxon>Viridiplantae</taxon>
        <taxon>Streptophyta</taxon>
        <taxon>Embryophyta</taxon>
        <taxon>Tracheophyta</taxon>
        <taxon>Spermatophyta</taxon>
        <taxon>Magnoliopsida</taxon>
        <taxon>eudicotyledons</taxon>
        <taxon>Gunneridae</taxon>
        <taxon>Pentapetalae</taxon>
        <taxon>asterids</taxon>
        <taxon>lamiids</taxon>
        <taxon>Solanales</taxon>
        <taxon>Solanaceae</taxon>
        <taxon>Solanoideae</taxon>
        <taxon>Hyoscyameae</taxon>
        <taxon>Anisodus</taxon>
    </lineage>
</organism>
<name>A0A9Q1MCV3_9SOLA</name>
<proteinExistence type="predicted"/>
<dbReference type="AlphaFoldDB" id="A0A9Q1MCV3"/>
<keyword evidence="2" id="KW-1185">Reference proteome</keyword>
<protein>
    <submittedName>
        <fullName evidence="1">Uncharacterized protein</fullName>
    </submittedName>
</protein>
<evidence type="ECO:0000313" key="2">
    <source>
        <dbReference type="Proteomes" id="UP001152561"/>
    </source>
</evidence>
<gene>
    <name evidence="1" type="ORF">K7X08_035779</name>
</gene>
<evidence type="ECO:0000313" key="1">
    <source>
        <dbReference type="EMBL" id="KAJ8556561.1"/>
    </source>
</evidence>
<comment type="caution">
    <text evidence="1">The sequence shown here is derived from an EMBL/GenBank/DDBJ whole genome shotgun (WGS) entry which is preliminary data.</text>
</comment>
<reference evidence="2" key="1">
    <citation type="journal article" date="2023" name="Proc. Natl. Acad. Sci. U.S.A.">
        <title>Genomic and structural basis for evolution of tropane alkaloid biosynthesis.</title>
        <authorList>
            <person name="Wanga Y.-J."/>
            <person name="Taina T."/>
            <person name="Yua J.-Y."/>
            <person name="Lia J."/>
            <person name="Xua B."/>
            <person name="Chenc J."/>
            <person name="D'Auriad J.C."/>
            <person name="Huanga J.-P."/>
            <person name="Huanga S.-X."/>
        </authorList>
    </citation>
    <scope>NUCLEOTIDE SEQUENCE [LARGE SCALE GENOMIC DNA]</scope>
    <source>
        <strain evidence="2">cv. KIB-2019</strain>
    </source>
</reference>
<accession>A0A9Q1MCV3</accession>
<dbReference type="Proteomes" id="UP001152561">
    <property type="component" value="Unassembled WGS sequence"/>
</dbReference>
<dbReference type="EMBL" id="JAJAGQ010000008">
    <property type="protein sequence ID" value="KAJ8556561.1"/>
    <property type="molecule type" value="Genomic_DNA"/>
</dbReference>